<organism evidence="3 4">
    <name type="scientific">Cyclostephanos tholiformis</name>
    <dbReference type="NCBI Taxonomy" id="382380"/>
    <lineage>
        <taxon>Eukaryota</taxon>
        <taxon>Sar</taxon>
        <taxon>Stramenopiles</taxon>
        <taxon>Ochrophyta</taxon>
        <taxon>Bacillariophyta</taxon>
        <taxon>Coscinodiscophyceae</taxon>
        <taxon>Thalassiosirophycidae</taxon>
        <taxon>Stephanodiscales</taxon>
        <taxon>Stephanodiscaceae</taxon>
        <taxon>Cyclostephanos</taxon>
    </lineage>
</organism>
<dbReference type="InterPro" id="IPR009071">
    <property type="entry name" value="HMG_box_dom"/>
</dbReference>
<dbReference type="GO" id="GO:0005634">
    <property type="term" value="C:nucleus"/>
    <property type="evidence" value="ECO:0007669"/>
    <property type="project" value="UniProtKB-UniRule"/>
</dbReference>
<evidence type="ECO:0000313" key="4">
    <source>
        <dbReference type="Proteomes" id="UP001530377"/>
    </source>
</evidence>
<comment type="caution">
    <text evidence="3">The sequence shown here is derived from an EMBL/GenBank/DDBJ whole genome shotgun (WGS) entry which is preliminary data.</text>
</comment>
<dbReference type="GO" id="GO:0003677">
    <property type="term" value="F:DNA binding"/>
    <property type="evidence" value="ECO:0007669"/>
    <property type="project" value="UniProtKB-UniRule"/>
</dbReference>
<keyword evidence="1" id="KW-0238">DNA-binding</keyword>
<feature type="DNA-binding region" description="HMG box" evidence="1">
    <location>
        <begin position="45"/>
        <end position="164"/>
    </location>
</feature>
<accession>A0ABD3SQ95</accession>
<proteinExistence type="predicted"/>
<sequence length="338" mass="38420">MAAPLQQLELLKASSFASHRVGKLSVQPQIAPSLAAASNSIPLKPMRPLTAYHIFFQIERELIIQTSEGEIANKSSLDNKVYLDDVPQRYKNIRLLPDWYAGPGKRKKRKHRKQHGKIGFLELSRVISARWAELDVIDPETKAFVQKIAQTEIDEYYRDMKRYKELTKGMLPMMSNLTAGPAAVPKRSAEKRSSYVMSNSEDISSEMQPQQASCPDMIATSLELMQLQIQLQSEIDHFLSCIEKRKQELLSSHFAAKKSQLKISNQVPLPYQFEKPVQKKMKTFHRQDSSMSELSYANSLEMSRTVSADSTASLSTCTDELEIGDDEIINFWKTCNNN</sequence>
<keyword evidence="1" id="KW-0539">Nucleus</keyword>
<dbReference type="PROSITE" id="PS50118">
    <property type="entry name" value="HMG_BOX_2"/>
    <property type="match status" value="1"/>
</dbReference>
<dbReference type="SUPFAM" id="SSF47095">
    <property type="entry name" value="HMG-box"/>
    <property type="match status" value="1"/>
</dbReference>
<dbReference type="Proteomes" id="UP001530377">
    <property type="component" value="Unassembled WGS sequence"/>
</dbReference>
<evidence type="ECO:0000259" key="2">
    <source>
        <dbReference type="PROSITE" id="PS50118"/>
    </source>
</evidence>
<reference evidence="3 4" key="1">
    <citation type="submission" date="2024-10" db="EMBL/GenBank/DDBJ databases">
        <title>Updated reference genomes for cyclostephanoid diatoms.</title>
        <authorList>
            <person name="Roberts W.R."/>
            <person name="Alverson A.J."/>
        </authorList>
    </citation>
    <scope>NUCLEOTIDE SEQUENCE [LARGE SCALE GENOMIC DNA]</scope>
    <source>
        <strain evidence="3 4">AJA228-03</strain>
    </source>
</reference>
<dbReference type="EMBL" id="JALLPB020000019">
    <property type="protein sequence ID" value="KAL3826546.1"/>
    <property type="molecule type" value="Genomic_DNA"/>
</dbReference>
<evidence type="ECO:0000256" key="1">
    <source>
        <dbReference type="PROSITE-ProRule" id="PRU00267"/>
    </source>
</evidence>
<dbReference type="InterPro" id="IPR036910">
    <property type="entry name" value="HMG_box_dom_sf"/>
</dbReference>
<evidence type="ECO:0000313" key="3">
    <source>
        <dbReference type="EMBL" id="KAL3826546.1"/>
    </source>
</evidence>
<name>A0ABD3SQ95_9STRA</name>
<protein>
    <recommendedName>
        <fullName evidence="2">HMG box domain-containing protein</fullName>
    </recommendedName>
</protein>
<keyword evidence="4" id="KW-1185">Reference proteome</keyword>
<dbReference type="AlphaFoldDB" id="A0ABD3SQ95"/>
<feature type="domain" description="HMG box" evidence="2">
    <location>
        <begin position="45"/>
        <end position="164"/>
    </location>
</feature>
<dbReference type="Gene3D" id="1.10.30.10">
    <property type="entry name" value="High mobility group box domain"/>
    <property type="match status" value="1"/>
</dbReference>
<gene>
    <name evidence="3" type="ORF">ACHAXA_003610</name>
</gene>